<feature type="coiled-coil region" evidence="1">
    <location>
        <begin position="44"/>
        <end position="125"/>
    </location>
</feature>
<keyword evidence="2" id="KW-1133">Transmembrane helix</keyword>
<dbReference type="AlphaFoldDB" id="A0A8K0XXN8"/>
<reference evidence="3" key="1">
    <citation type="submission" date="2021-01" db="EMBL/GenBank/DDBJ databases">
        <title>Intestinitalea alba gen. nov., sp. nov., a novel genus of the family Enterobacteriaceae, isolated from the gut of the plastic-eating mealworm Tenebrio molitor L.</title>
        <authorList>
            <person name="Yang Y."/>
        </authorList>
    </citation>
    <scope>NUCLEOTIDE SEQUENCE</scope>
    <source>
        <strain evidence="3">BIT-L3</strain>
    </source>
</reference>
<sequence length="190" mass="21457">MNLKTCLTLFTRKFIAPTLAVLMFFAWAGWQLWQEHRALTAQGLALQNEQLAFYKARMAEKEQLLRWEKALELREKALIEQNAALENVQAQCAQAQERNLTLTRANSTQRQQEAAREQLHLLMAQFSATGVSLRRHPACEDKEGWRSYNTAYSLYSSASALAGAHSLTRDYAAFFNSNAPASAVALCFNP</sequence>
<evidence type="ECO:0000256" key="1">
    <source>
        <dbReference type="SAM" id="Coils"/>
    </source>
</evidence>
<evidence type="ECO:0000313" key="3">
    <source>
        <dbReference type="EMBL" id="MBK4715562.1"/>
    </source>
</evidence>
<dbReference type="Proteomes" id="UP000659047">
    <property type="component" value="Unassembled WGS sequence"/>
</dbReference>
<keyword evidence="2" id="KW-0812">Transmembrane</keyword>
<name>A0A8K0XXN8_9ENTR</name>
<gene>
    <name evidence="3" type="ORF">JJB97_09490</name>
</gene>
<keyword evidence="1" id="KW-0175">Coiled coil</keyword>
<feature type="transmembrane region" description="Helical" evidence="2">
    <location>
        <begin position="14"/>
        <end position="33"/>
    </location>
</feature>
<keyword evidence="4" id="KW-1185">Reference proteome</keyword>
<dbReference type="RefSeq" id="WP_238713787.1">
    <property type="nucleotide sequence ID" value="NZ_JAEPBH010000021.1"/>
</dbReference>
<comment type="caution">
    <text evidence="3">The sequence shown here is derived from an EMBL/GenBank/DDBJ whole genome shotgun (WGS) entry which is preliminary data.</text>
</comment>
<organism evidence="3 4">
    <name type="scientific">Tenebrionibacter intestinalis</name>
    <dbReference type="NCBI Taxonomy" id="2799638"/>
    <lineage>
        <taxon>Bacteria</taxon>
        <taxon>Pseudomonadati</taxon>
        <taxon>Pseudomonadota</taxon>
        <taxon>Gammaproteobacteria</taxon>
        <taxon>Enterobacterales</taxon>
        <taxon>Enterobacteriaceae</taxon>
        <taxon>Tenebrionibacter/Tenebrionicola group</taxon>
        <taxon>Tenebrionibacter</taxon>
    </lineage>
</organism>
<evidence type="ECO:0000256" key="2">
    <source>
        <dbReference type="SAM" id="Phobius"/>
    </source>
</evidence>
<evidence type="ECO:0000313" key="4">
    <source>
        <dbReference type="Proteomes" id="UP000659047"/>
    </source>
</evidence>
<dbReference type="EMBL" id="JAEPBH010000021">
    <property type="protein sequence ID" value="MBK4715562.1"/>
    <property type="molecule type" value="Genomic_DNA"/>
</dbReference>
<protein>
    <submittedName>
        <fullName evidence="3">Uncharacterized protein</fullName>
    </submittedName>
</protein>
<keyword evidence="2" id="KW-0472">Membrane</keyword>
<proteinExistence type="predicted"/>
<accession>A0A8K0XXN8</accession>